<dbReference type="Proteomes" id="UP001276659">
    <property type="component" value="Unassembled WGS sequence"/>
</dbReference>
<protein>
    <submittedName>
        <fullName evidence="2">Uncharacterized protein</fullName>
    </submittedName>
</protein>
<sequence>MFTYIDNHDRPHDGFLQMAKPYIHAFKDGAQTVDSYIQDDQLIYWYRPTLKSASCDSTDTCEQPWPSPSPNPNYFVGKPNGYETMEDAVFVVALLKSAGTVQVASGGNSQSFNAQAGANSFQVAMGTGKQSFSLTRGGQTVLSGDSLKDIKSDCVCGIYNFNAYVGTLPAGPSDPLQADGLKSFAASLQATCQATPSLGTASGGGTGNPTVPVPSTTAVSSTGGSSSPVPSPSSVTPVTSTPSVAPSQPIYVPPINPITTAAAPIPEPPTPTSKTATAPTVGGGVSGGSKTITALNQLFPTNCMHAGYVWAGQPGSDQAAYCDGGQEIVRPCGVRL</sequence>
<dbReference type="Pfam" id="PF03659">
    <property type="entry name" value="Glyco_hydro_71"/>
    <property type="match status" value="1"/>
</dbReference>
<evidence type="ECO:0000256" key="1">
    <source>
        <dbReference type="SAM" id="MobiDB-lite"/>
    </source>
</evidence>
<feature type="region of interest" description="Disordered" evidence="1">
    <location>
        <begin position="198"/>
        <end position="285"/>
    </location>
</feature>
<evidence type="ECO:0000313" key="2">
    <source>
        <dbReference type="EMBL" id="KAK3166898.1"/>
    </source>
</evidence>
<evidence type="ECO:0000313" key="3">
    <source>
        <dbReference type="Proteomes" id="UP001276659"/>
    </source>
</evidence>
<dbReference type="GO" id="GO:0051118">
    <property type="term" value="F:glucan endo-1,3-alpha-glucosidase activity"/>
    <property type="evidence" value="ECO:0007669"/>
    <property type="project" value="InterPro"/>
</dbReference>
<proteinExistence type="predicted"/>
<comment type="caution">
    <text evidence="2">The sequence shown here is derived from an EMBL/GenBank/DDBJ whole genome shotgun (WGS) entry which is preliminary data.</text>
</comment>
<keyword evidence="3" id="KW-1185">Reference proteome</keyword>
<gene>
    <name evidence="2" type="ORF">OEA41_010023</name>
</gene>
<dbReference type="InterPro" id="IPR005197">
    <property type="entry name" value="Glyco_hydro_71"/>
</dbReference>
<reference evidence="2" key="1">
    <citation type="submission" date="2022-11" db="EMBL/GenBank/DDBJ databases">
        <title>Chromosomal genome sequence assembly and mating type (MAT) locus characterization of the leprose asexual lichenized fungus Lepraria neglecta (Nyl.) Erichsen.</title>
        <authorList>
            <person name="Allen J.L."/>
            <person name="Pfeffer B."/>
        </authorList>
    </citation>
    <scope>NUCLEOTIDE SEQUENCE</scope>
    <source>
        <strain evidence="2">Allen 5258</strain>
    </source>
</reference>
<dbReference type="AlphaFoldDB" id="A0AAD9Z006"/>
<name>A0AAD9Z006_9LECA</name>
<feature type="compositionally biased region" description="Low complexity" evidence="1">
    <location>
        <begin position="208"/>
        <end position="247"/>
    </location>
</feature>
<accession>A0AAD9Z006</accession>
<dbReference type="EMBL" id="JASNWA010000011">
    <property type="protein sequence ID" value="KAK3166898.1"/>
    <property type="molecule type" value="Genomic_DNA"/>
</dbReference>
<organism evidence="2 3">
    <name type="scientific">Lepraria neglecta</name>
    <dbReference type="NCBI Taxonomy" id="209136"/>
    <lineage>
        <taxon>Eukaryota</taxon>
        <taxon>Fungi</taxon>
        <taxon>Dikarya</taxon>
        <taxon>Ascomycota</taxon>
        <taxon>Pezizomycotina</taxon>
        <taxon>Lecanoromycetes</taxon>
        <taxon>OSLEUM clade</taxon>
        <taxon>Lecanoromycetidae</taxon>
        <taxon>Lecanorales</taxon>
        <taxon>Lecanorineae</taxon>
        <taxon>Stereocaulaceae</taxon>
        <taxon>Lepraria</taxon>
    </lineage>
</organism>